<proteinExistence type="inferred from homology"/>
<dbReference type="GO" id="GO:0004252">
    <property type="term" value="F:serine-type endopeptidase activity"/>
    <property type="evidence" value="ECO:0007669"/>
    <property type="project" value="UniProtKB-UniRule"/>
</dbReference>
<dbReference type="PROSITE" id="PS00138">
    <property type="entry name" value="SUBTILASE_SER"/>
    <property type="match status" value="1"/>
</dbReference>
<dbReference type="Pfam" id="PF00082">
    <property type="entry name" value="Peptidase_S8"/>
    <property type="match status" value="1"/>
</dbReference>
<evidence type="ECO:0000259" key="7">
    <source>
        <dbReference type="Pfam" id="PF00082"/>
    </source>
</evidence>
<feature type="active site" description="Charge relay system" evidence="5">
    <location>
        <position position="67"/>
    </location>
</feature>
<evidence type="ECO:0000313" key="9">
    <source>
        <dbReference type="Proteomes" id="UP000266118"/>
    </source>
</evidence>
<dbReference type="InterPro" id="IPR015500">
    <property type="entry name" value="Peptidase_S8_subtilisin-rel"/>
</dbReference>
<keyword evidence="3 5" id="KW-0378">Hydrolase</keyword>
<dbReference type="PROSITE" id="PS00137">
    <property type="entry name" value="SUBTILASE_HIS"/>
    <property type="match status" value="1"/>
</dbReference>
<feature type="chain" id="PRO_5017485648" evidence="6">
    <location>
        <begin position="21"/>
        <end position="537"/>
    </location>
</feature>
<evidence type="ECO:0000313" key="8">
    <source>
        <dbReference type="EMBL" id="AYD46616.1"/>
    </source>
</evidence>
<evidence type="ECO:0000256" key="5">
    <source>
        <dbReference type="PROSITE-ProRule" id="PRU01240"/>
    </source>
</evidence>
<feature type="domain" description="Peptidase S8/S53" evidence="7">
    <location>
        <begin position="59"/>
        <end position="498"/>
    </location>
</feature>
<dbReference type="Proteomes" id="UP000266118">
    <property type="component" value="Chromosome"/>
</dbReference>
<dbReference type="KEGG" id="ark:D6B99_02670"/>
<dbReference type="PROSITE" id="PS51892">
    <property type="entry name" value="SUBTILASE"/>
    <property type="match status" value="1"/>
</dbReference>
<evidence type="ECO:0000256" key="4">
    <source>
        <dbReference type="ARBA" id="ARBA00022825"/>
    </source>
</evidence>
<accession>A0A386HLW7</accession>
<gene>
    <name evidence="8" type="ORF">D6B99_02670</name>
</gene>
<dbReference type="InterPro" id="IPR023828">
    <property type="entry name" value="Peptidase_S8_Ser-AS"/>
</dbReference>
<dbReference type="AlphaFoldDB" id="A0A386HLW7"/>
<name>A0A386HLW7_9BACT</name>
<dbReference type="GO" id="GO:0006508">
    <property type="term" value="P:proteolysis"/>
    <property type="evidence" value="ECO:0007669"/>
    <property type="project" value="UniProtKB-KW"/>
</dbReference>
<evidence type="ECO:0000256" key="6">
    <source>
        <dbReference type="SAM" id="SignalP"/>
    </source>
</evidence>
<feature type="signal peptide" evidence="6">
    <location>
        <begin position="1"/>
        <end position="20"/>
    </location>
</feature>
<keyword evidence="2 5" id="KW-0645">Protease</keyword>
<dbReference type="EMBL" id="CP032489">
    <property type="protein sequence ID" value="AYD46616.1"/>
    <property type="molecule type" value="Genomic_DNA"/>
</dbReference>
<keyword evidence="6" id="KW-0732">Signal</keyword>
<protein>
    <submittedName>
        <fullName evidence="8">Peptidase S8</fullName>
    </submittedName>
</protein>
<dbReference type="InterPro" id="IPR036852">
    <property type="entry name" value="Peptidase_S8/S53_dom_sf"/>
</dbReference>
<keyword evidence="4 5" id="KW-0720">Serine protease</keyword>
<dbReference type="Gene3D" id="3.40.50.200">
    <property type="entry name" value="Peptidase S8/S53 domain"/>
    <property type="match status" value="2"/>
</dbReference>
<dbReference type="PRINTS" id="PR00723">
    <property type="entry name" value="SUBTILISIN"/>
</dbReference>
<evidence type="ECO:0000256" key="3">
    <source>
        <dbReference type="ARBA" id="ARBA00022801"/>
    </source>
</evidence>
<dbReference type="RefSeq" id="WP_119984823.1">
    <property type="nucleotide sequence ID" value="NZ_CP032489.1"/>
</dbReference>
<keyword evidence="9" id="KW-1185">Reference proteome</keyword>
<sequence length="537" mass="59066">MKKILLLLLGIAFLANQSHAQEMKAVPLNWHMLDYSTDSVYGISADKAYADLLKNKTSQKVIVGIVDAGADTAQEDLRNVIWHNPKEILGDGIDNDKDGYIDDYYGWNFLGGKNDTVNVTKDSYVADRVYFRYKPLFENVKNLRQVKKKNRALYDQWLKARTIELTLSPQYKEAKSLHSLAALLPRISDFKQLMLKDSFTLEDVKTYDPIDRKTSAEKQIYSILFSKVAAGTNNIELPVALKKLEDSLIVATGLPTTPPPNYRADIVKDNYNNFKDKYYGNGNINAGDVMHGTHVSGIIGAERNNGLGMDGIADNVALMELRAVPDGDEHDKDIALAIRFAVDHGAKVINMSFGKALSPNRQWVEDAIKYAQKHDVLLVHAAGNDGVDMTDNPNFPTQFYGKNDSKSFDNMITVGASGAMRGDLVAEFSNFGAKSVDVFAPGVQIYSTLPGKNSYGQLSGTSMASPVVSGVAAVIRSYFPKLTAPQVKQIIMQSVTKIDFPVTNPATGKEVPMKSLCISGGIVNLYNAIKLAEKMSN</sequence>
<reference evidence="8 9" key="1">
    <citation type="submission" date="2018-09" db="EMBL/GenBank/DDBJ databases">
        <title>Arachidicoccus sp. nov., a bacterium isolated from soil.</title>
        <authorList>
            <person name="Weon H.-Y."/>
            <person name="Kwon S.-W."/>
            <person name="Lee S.A."/>
        </authorList>
    </citation>
    <scope>NUCLEOTIDE SEQUENCE [LARGE SCALE GENOMIC DNA]</scope>
    <source>
        <strain evidence="8 9">KIS59-12</strain>
    </source>
</reference>
<dbReference type="InterPro" id="IPR051048">
    <property type="entry name" value="Peptidase_S8/S53_subtilisin"/>
</dbReference>
<dbReference type="PANTHER" id="PTHR43399">
    <property type="entry name" value="SUBTILISIN-RELATED"/>
    <property type="match status" value="1"/>
</dbReference>
<dbReference type="PANTHER" id="PTHR43399:SF4">
    <property type="entry name" value="CELL WALL-ASSOCIATED PROTEASE"/>
    <property type="match status" value="1"/>
</dbReference>
<dbReference type="InterPro" id="IPR000209">
    <property type="entry name" value="Peptidase_S8/S53_dom"/>
</dbReference>
<dbReference type="OrthoDB" id="9798386at2"/>
<feature type="active site" description="Charge relay system" evidence="5">
    <location>
        <position position="291"/>
    </location>
</feature>
<organism evidence="8 9">
    <name type="scientific">Arachidicoccus soli</name>
    <dbReference type="NCBI Taxonomy" id="2341117"/>
    <lineage>
        <taxon>Bacteria</taxon>
        <taxon>Pseudomonadati</taxon>
        <taxon>Bacteroidota</taxon>
        <taxon>Chitinophagia</taxon>
        <taxon>Chitinophagales</taxon>
        <taxon>Chitinophagaceae</taxon>
        <taxon>Arachidicoccus</taxon>
    </lineage>
</organism>
<evidence type="ECO:0000256" key="2">
    <source>
        <dbReference type="ARBA" id="ARBA00022670"/>
    </source>
</evidence>
<dbReference type="InterPro" id="IPR022398">
    <property type="entry name" value="Peptidase_S8_His-AS"/>
</dbReference>
<evidence type="ECO:0000256" key="1">
    <source>
        <dbReference type="ARBA" id="ARBA00011073"/>
    </source>
</evidence>
<dbReference type="SUPFAM" id="SSF52743">
    <property type="entry name" value="Subtilisin-like"/>
    <property type="match status" value="1"/>
</dbReference>
<comment type="similarity">
    <text evidence="1 5">Belongs to the peptidase S8 family.</text>
</comment>
<feature type="active site" description="Charge relay system" evidence="5">
    <location>
        <position position="462"/>
    </location>
</feature>